<dbReference type="Gene3D" id="2.60.120.200">
    <property type="match status" value="1"/>
</dbReference>
<keyword evidence="2" id="KW-1185">Reference proteome</keyword>
<name>A0A3E0HVV4_9FLAO</name>
<protein>
    <recommendedName>
        <fullName evidence="3">Alpha-L-arabinofuranosidase B-like protein</fullName>
    </recommendedName>
</protein>
<dbReference type="Proteomes" id="UP000256884">
    <property type="component" value="Unassembled WGS sequence"/>
</dbReference>
<gene>
    <name evidence="1" type="ORF">C7448_104265</name>
</gene>
<accession>A0A3E0HVV4</accession>
<dbReference type="AlphaFoldDB" id="A0A3E0HVV4"/>
<comment type="caution">
    <text evidence="1">The sequence shown here is derived from an EMBL/GenBank/DDBJ whole genome shotgun (WGS) entry which is preliminary data.</text>
</comment>
<evidence type="ECO:0000313" key="1">
    <source>
        <dbReference type="EMBL" id="REH50653.1"/>
    </source>
</evidence>
<evidence type="ECO:0008006" key="3">
    <source>
        <dbReference type="Google" id="ProtNLM"/>
    </source>
</evidence>
<proteinExistence type="predicted"/>
<sequence>MKRYITIFFLFIVLFSYSQIARYNHFPTMKPLHILDDKLDNISFAFSMRVLESDYNGPIIRLRRAGDNAEQDFGWNDNDVVDIAAINAWRGANNVFVHTWYDQSGLGRNAVQVTRNRQPRFIPTINNPHFQGDGNNDHLLINTPNGIQDVTNNGNQGTVIGVMRATRRAQHTFGVLNSANRWSSHVNWSDQNLYFDPGICCNGTRSFNNNGNVGVWEIYSFIKSNTNVIARSGGVQRFNGAHVTGRCTLNTDFTIGWANGNQPQHHATTSFTEFIMYRTNISNIQIQEIEQNSTTFWNI</sequence>
<evidence type="ECO:0000313" key="2">
    <source>
        <dbReference type="Proteomes" id="UP000256884"/>
    </source>
</evidence>
<organism evidence="1 2">
    <name type="scientific">Tenacibaculum gallaicum</name>
    <dbReference type="NCBI Taxonomy" id="561505"/>
    <lineage>
        <taxon>Bacteria</taxon>
        <taxon>Pseudomonadati</taxon>
        <taxon>Bacteroidota</taxon>
        <taxon>Flavobacteriia</taxon>
        <taxon>Flavobacteriales</taxon>
        <taxon>Flavobacteriaceae</taxon>
        <taxon>Tenacibaculum</taxon>
    </lineage>
</organism>
<dbReference type="EMBL" id="QUNS01000004">
    <property type="protein sequence ID" value="REH50653.1"/>
    <property type="molecule type" value="Genomic_DNA"/>
</dbReference>
<dbReference type="OrthoDB" id="9145816at2"/>
<reference evidence="1 2" key="1">
    <citation type="submission" date="2018-08" db="EMBL/GenBank/DDBJ databases">
        <title>Genomic Encyclopedia of Type Strains, Phase IV (KMG-IV): sequencing the most valuable type-strain genomes for metagenomic binning, comparative biology and taxonomic classification.</title>
        <authorList>
            <person name="Goeker M."/>
        </authorList>
    </citation>
    <scope>NUCLEOTIDE SEQUENCE [LARGE SCALE GENOMIC DNA]</scope>
    <source>
        <strain evidence="1 2">DSM 18841</strain>
    </source>
</reference>